<dbReference type="Proteomes" id="UP000236305">
    <property type="component" value="Unassembled WGS sequence"/>
</dbReference>
<reference evidence="1 2" key="1">
    <citation type="submission" date="2017-12" db="EMBL/GenBank/DDBJ databases">
        <title>Comparative genomics yields insights into virulence evolution of Verticillium dahliae.</title>
        <authorList>
            <person name="Fan R."/>
            <person name="Armitage A.D."/>
            <person name="Cascant-Lopez E."/>
            <person name="Sobczyk M."/>
            <person name="Cockerton H.M."/>
            <person name="Harrison R.J."/>
        </authorList>
    </citation>
    <scope>NUCLEOTIDE SEQUENCE [LARGE SCALE GENOMIC DNA]</scope>
    <source>
        <strain evidence="1 2">12008</strain>
    </source>
</reference>
<comment type="caution">
    <text evidence="1">The sequence shown here is derived from an EMBL/GenBank/DDBJ whole genome shotgun (WGS) entry which is preliminary data.</text>
</comment>
<protein>
    <submittedName>
        <fullName evidence="1">Uncharacterized protein</fullName>
    </submittedName>
</protein>
<accession>A0AA44WHH1</accession>
<gene>
    <name evidence="1" type="ORF">BJF96_g7358</name>
</gene>
<organism evidence="1 2">
    <name type="scientific">Verticillium dahliae</name>
    <name type="common">Verticillium wilt</name>
    <dbReference type="NCBI Taxonomy" id="27337"/>
    <lineage>
        <taxon>Eukaryota</taxon>
        <taxon>Fungi</taxon>
        <taxon>Dikarya</taxon>
        <taxon>Ascomycota</taxon>
        <taxon>Pezizomycotina</taxon>
        <taxon>Sordariomycetes</taxon>
        <taxon>Hypocreomycetidae</taxon>
        <taxon>Glomerellales</taxon>
        <taxon>Plectosphaerellaceae</taxon>
        <taxon>Verticillium</taxon>
    </lineage>
</organism>
<dbReference type="EMBL" id="MPSH01000027">
    <property type="protein sequence ID" value="PNH29296.1"/>
    <property type="molecule type" value="Genomic_DNA"/>
</dbReference>
<proteinExistence type="predicted"/>
<evidence type="ECO:0000313" key="2">
    <source>
        <dbReference type="Proteomes" id="UP000236305"/>
    </source>
</evidence>
<name>A0AA44WHH1_VERDA</name>
<evidence type="ECO:0000313" key="1">
    <source>
        <dbReference type="EMBL" id="PNH29296.1"/>
    </source>
</evidence>
<dbReference type="AlphaFoldDB" id="A0AA44WHH1"/>
<sequence>MTESDDIAILDGFSRALLSGRGAQPIETLAGEANVENLRKAVTRLYKTYMAQAISANMRRDAELLPAHEGRLTSSARRRLWYNVNNVKVQVTS</sequence>